<dbReference type="InterPro" id="IPR010328">
    <property type="entry name" value="DUF928"/>
</dbReference>
<accession>A0ABT7BSY5</accession>
<dbReference type="Proteomes" id="UP001232992">
    <property type="component" value="Unassembled WGS sequence"/>
</dbReference>
<dbReference type="RefSeq" id="WP_283756946.1">
    <property type="nucleotide sequence ID" value="NZ_JAQOSQ010000002.1"/>
</dbReference>
<organism evidence="1 2">
    <name type="scientific">Roseofilum casamattae BLCC-M143</name>
    <dbReference type="NCBI Taxonomy" id="3022442"/>
    <lineage>
        <taxon>Bacteria</taxon>
        <taxon>Bacillati</taxon>
        <taxon>Cyanobacteriota</taxon>
        <taxon>Cyanophyceae</taxon>
        <taxon>Desertifilales</taxon>
        <taxon>Desertifilaceae</taxon>
        <taxon>Roseofilum</taxon>
        <taxon>Roseofilum casamattae</taxon>
    </lineage>
</organism>
<sequence>MVRSWFSGLSRFRLRGTIAVLLSTLVFGLPLPALALEDLDLPDDVGLPSRRQAGGTRGPCVADPTAQLTPLLPQLNVGRTLSSSPTLFVYLPKHTTDRAMLIVQELDRQKVWEAGLTLNELSDRTKDRFLKAEFESEIALSGEAGVASISMGDYPQLPELEPGKIYLWAFQFICANTFSDYTQGWIEVISSNDDRTKVQGELEQAKSDRDRIKIYAEQGIWYDLMAMVAQMRQMPGLDSDRAIEDWKSILRHPQVGLENIAEEPLLPSCCTSPEASVPSSPSSE</sequence>
<evidence type="ECO:0000313" key="2">
    <source>
        <dbReference type="Proteomes" id="UP001232992"/>
    </source>
</evidence>
<proteinExistence type="predicted"/>
<evidence type="ECO:0000313" key="1">
    <source>
        <dbReference type="EMBL" id="MDJ1182294.1"/>
    </source>
</evidence>
<reference evidence="1 2" key="1">
    <citation type="submission" date="2023-01" db="EMBL/GenBank/DDBJ databases">
        <title>Novel diversity within Roseofilum (Cyanobacteria; Desertifilaceae) from marine benthic mats with descriptions of four novel species.</title>
        <authorList>
            <person name="Wang Y."/>
            <person name="Berthold D.E."/>
            <person name="Hu J."/>
            <person name="Lefler F.W."/>
            <person name="Laughinghouse H.D. IV."/>
        </authorList>
    </citation>
    <scope>NUCLEOTIDE SEQUENCE [LARGE SCALE GENOMIC DNA]</scope>
    <source>
        <strain evidence="1 2">BLCC-M143</strain>
    </source>
</reference>
<keyword evidence="2" id="KW-1185">Reference proteome</keyword>
<dbReference type="EMBL" id="JAQOSQ010000002">
    <property type="protein sequence ID" value="MDJ1182294.1"/>
    <property type="molecule type" value="Genomic_DNA"/>
</dbReference>
<name>A0ABT7BSY5_9CYAN</name>
<comment type="caution">
    <text evidence="1">The sequence shown here is derived from an EMBL/GenBank/DDBJ whole genome shotgun (WGS) entry which is preliminary data.</text>
</comment>
<protein>
    <submittedName>
        <fullName evidence="1">DUF928 domain-containing protein</fullName>
    </submittedName>
</protein>
<dbReference type="Pfam" id="PF06051">
    <property type="entry name" value="DUF928"/>
    <property type="match status" value="1"/>
</dbReference>
<gene>
    <name evidence="1" type="ORF">PMH09_03725</name>
</gene>